<protein>
    <recommendedName>
        <fullName evidence="7 10">Ribulose-phosphate 3-epimerase</fullName>
        <ecNumber evidence="7 10">5.1.3.1</ecNumber>
    </recommendedName>
</protein>
<dbReference type="GO" id="GO:0006098">
    <property type="term" value="P:pentose-phosphate shunt"/>
    <property type="evidence" value="ECO:0007669"/>
    <property type="project" value="UniProtKB-UniRule"/>
</dbReference>
<keyword evidence="9 10" id="KW-0413">Isomerase</keyword>
<comment type="cofactor">
    <cofactor evidence="10 13">
        <name>a divalent metal cation</name>
        <dbReference type="ChEBI" id="CHEBI:60240"/>
    </cofactor>
    <text evidence="10 13">Binds 1 divalent metal cation per subunit.</text>
</comment>
<keyword evidence="13" id="KW-0464">Manganese</keyword>
<evidence type="ECO:0000256" key="6">
    <source>
        <dbReference type="ARBA" id="ARBA00009541"/>
    </source>
</evidence>
<reference evidence="16" key="1">
    <citation type="submission" date="2016-10" db="EMBL/GenBank/DDBJ databases">
        <authorList>
            <person name="Varghese N."/>
            <person name="Submissions S."/>
        </authorList>
    </citation>
    <scope>NUCLEOTIDE SEQUENCE [LARGE SCALE GENOMIC DNA]</scope>
    <source>
        <strain evidence="16">XBD2006</strain>
    </source>
</reference>
<dbReference type="NCBIfam" id="TIGR01163">
    <property type="entry name" value="rpe"/>
    <property type="match status" value="1"/>
</dbReference>
<comment type="cofactor">
    <cofactor evidence="2">
        <name>Mn(2+)</name>
        <dbReference type="ChEBI" id="CHEBI:29035"/>
    </cofactor>
</comment>
<dbReference type="InterPro" id="IPR000056">
    <property type="entry name" value="Ribul_P_3_epim-like"/>
</dbReference>
<evidence type="ECO:0000256" key="14">
    <source>
        <dbReference type="PIRSR" id="PIRSR001461-3"/>
    </source>
</evidence>
<comment type="catalytic activity">
    <reaction evidence="1 10 11">
        <text>D-ribulose 5-phosphate = D-xylulose 5-phosphate</text>
        <dbReference type="Rhea" id="RHEA:13677"/>
        <dbReference type="ChEBI" id="CHEBI:57737"/>
        <dbReference type="ChEBI" id="CHEBI:58121"/>
        <dbReference type="EC" id="5.1.3.1"/>
    </reaction>
</comment>
<feature type="binding site" evidence="10 13">
    <location>
        <position position="174"/>
    </location>
    <ligand>
        <name>a divalent metal cation</name>
        <dbReference type="ChEBI" id="CHEBI:60240"/>
    </ligand>
</feature>
<evidence type="ECO:0000313" key="15">
    <source>
        <dbReference type="EMBL" id="SCY35769.1"/>
    </source>
</evidence>
<dbReference type="InterPro" id="IPR011060">
    <property type="entry name" value="RibuloseP-bd_barrel"/>
</dbReference>
<comment type="function">
    <text evidence="10">Catalyzes the reversible epimerization of D-ribulose 5-phosphate to D-xylulose 5-phosphate.</text>
</comment>
<evidence type="ECO:0000256" key="8">
    <source>
        <dbReference type="ARBA" id="ARBA00022723"/>
    </source>
</evidence>
<feature type="active site" description="Proton donor" evidence="10 12">
    <location>
        <position position="174"/>
    </location>
</feature>
<feature type="binding site" evidence="10 13">
    <location>
        <position position="34"/>
    </location>
    <ligand>
        <name>a divalent metal cation</name>
        <dbReference type="ChEBI" id="CHEBI:60240"/>
    </ligand>
</feature>
<dbReference type="AlphaFoldDB" id="A0A1G5F952"/>
<feature type="active site" description="Proton acceptor" evidence="10 12">
    <location>
        <position position="34"/>
    </location>
</feature>
<evidence type="ECO:0000313" key="16">
    <source>
        <dbReference type="Proteomes" id="UP000183047"/>
    </source>
</evidence>
<evidence type="ECO:0000256" key="10">
    <source>
        <dbReference type="HAMAP-Rule" id="MF_02227"/>
    </source>
</evidence>
<evidence type="ECO:0000256" key="1">
    <source>
        <dbReference type="ARBA" id="ARBA00001782"/>
    </source>
</evidence>
<name>A0A1G5F952_9FIRM</name>
<evidence type="ECO:0000256" key="2">
    <source>
        <dbReference type="ARBA" id="ARBA00001936"/>
    </source>
</evidence>
<dbReference type="GO" id="GO:0019323">
    <property type="term" value="P:pentose catabolic process"/>
    <property type="evidence" value="ECO:0007669"/>
    <property type="project" value="UniProtKB-UniRule"/>
</dbReference>
<dbReference type="SUPFAM" id="SSF51366">
    <property type="entry name" value="Ribulose-phoshate binding barrel"/>
    <property type="match status" value="1"/>
</dbReference>
<feature type="binding site" evidence="10 14">
    <location>
        <begin position="196"/>
        <end position="197"/>
    </location>
    <ligand>
        <name>substrate</name>
    </ligand>
</feature>
<feature type="binding site" evidence="10 14">
    <location>
        <position position="7"/>
    </location>
    <ligand>
        <name>substrate</name>
    </ligand>
</feature>
<keyword evidence="13" id="KW-0862">Zinc</keyword>
<evidence type="ECO:0000256" key="5">
    <source>
        <dbReference type="ARBA" id="ARBA00001954"/>
    </source>
</evidence>
<evidence type="ECO:0000256" key="13">
    <source>
        <dbReference type="PIRSR" id="PIRSR001461-2"/>
    </source>
</evidence>
<dbReference type="FunFam" id="3.20.20.70:FF:000004">
    <property type="entry name" value="Ribulose-phosphate 3-epimerase"/>
    <property type="match status" value="1"/>
</dbReference>
<dbReference type="CDD" id="cd00429">
    <property type="entry name" value="RPE"/>
    <property type="match status" value="1"/>
</dbReference>
<gene>
    <name evidence="10" type="primary">rpe</name>
    <name evidence="15" type="ORF">SAMN02910451_02297</name>
</gene>
<dbReference type="HAMAP" id="MF_02227">
    <property type="entry name" value="RPE"/>
    <property type="match status" value="1"/>
</dbReference>
<dbReference type="PIRSF" id="PIRSF001461">
    <property type="entry name" value="RPE"/>
    <property type="match status" value="1"/>
</dbReference>
<sequence>MNILSSSILSADFTRLGSQIEEVDKAGTHYIHIDVMDGMFVPSISYGMPIVKSIRGITDKLFDVHLMIIDPIRYIKDFVDVGADSITFHQEATDNPAAVIDEIHKYGKKAGIAIKPGTPIEAVFPYLEKVEMVLVMTVEPGFGGQKLIPETLDKVRMLRKLIDERKLDVDIQVDGGVYIDNVEEILEAGANVIVSGSGIFKGDISENIIKFRNKLSE</sequence>
<evidence type="ECO:0000256" key="11">
    <source>
        <dbReference type="PIRNR" id="PIRNR001461"/>
    </source>
</evidence>
<keyword evidence="10 11" id="KW-0119">Carbohydrate metabolism</keyword>
<evidence type="ECO:0000256" key="4">
    <source>
        <dbReference type="ARBA" id="ARBA00001947"/>
    </source>
</evidence>
<feature type="binding site" evidence="10 14">
    <location>
        <position position="65"/>
    </location>
    <ligand>
        <name>substrate</name>
    </ligand>
</feature>
<comment type="cofactor">
    <cofactor evidence="4">
        <name>Zn(2+)</name>
        <dbReference type="ChEBI" id="CHEBI:29105"/>
    </cofactor>
</comment>
<evidence type="ECO:0000256" key="9">
    <source>
        <dbReference type="ARBA" id="ARBA00023235"/>
    </source>
</evidence>
<dbReference type="GO" id="GO:0005737">
    <property type="term" value="C:cytoplasm"/>
    <property type="evidence" value="ECO:0007669"/>
    <property type="project" value="UniProtKB-ARBA"/>
</dbReference>
<dbReference type="EC" id="5.1.3.1" evidence="7 10"/>
<dbReference type="NCBIfam" id="NF004076">
    <property type="entry name" value="PRK05581.1-4"/>
    <property type="match status" value="1"/>
</dbReference>
<feature type="binding site" evidence="10 13">
    <location>
        <position position="32"/>
    </location>
    <ligand>
        <name>a divalent metal cation</name>
        <dbReference type="ChEBI" id="CHEBI:60240"/>
    </ligand>
</feature>
<dbReference type="InterPro" id="IPR026019">
    <property type="entry name" value="Ribul_P_3_epim"/>
</dbReference>
<proteinExistence type="inferred from homology"/>
<keyword evidence="13" id="KW-0170">Cobalt</keyword>
<dbReference type="GO" id="GO:0046872">
    <property type="term" value="F:metal ion binding"/>
    <property type="evidence" value="ECO:0007669"/>
    <property type="project" value="UniProtKB-UniRule"/>
</dbReference>
<comment type="pathway">
    <text evidence="10">Carbohydrate degradation.</text>
</comment>
<organism evidence="15 16">
    <name type="scientific">Butyrivibrio hungatei</name>
    <dbReference type="NCBI Taxonomy" id="185008"/>
    <lineage>
        <taxon>Bacteria</taxon>
        <taxon>Bacillati</taxon>
        <taxon>Bacillota</taxon>
        <taxon>Clostridia</taxon>
        <taxon>Lachnospirales</taxon>
        <taxon>Lachnospiraceae</taxon>
        <taxon>Butyrivibrio</taxon>
    </lineage>
</organism>
<comment type="cofactor">
    <cofactor evidence="3">
        <name>Co(2+)</name>
        <dbReference type="ChEBI" id="CHEBI:48828"/>
    </cofactor>
</comment>
<dbReference type="EMBL" id="FMUR01000014">
    <property type="protein sequence ID" value="SCY35769.1"/>
    <property type="molecule type" value="Genomic_DNA"/>
</dbReference>
<evidence type="ECO:0000256" key="12">
    <source>
        <dbReference type="PIRSR" id="PIRSR001461-1"/>
    </source>
</evidence>
<evidence type="ECO:0000256" key="7">
    <source>
        <dbReference type="ARBA" id="ARBA00013188"/>
    </source>
</evidence>
<comment type="similarity">
    <text evidence="6 10 11">Belongs to the ribulose-phosphate 3-epimerase family.</text>
</comment>
<dbReference type="PANTHER" id="PTHR11749">
    <property type="entry name" value="RIBULOSE-5-PHOSPHATE-3-EPIMERASE"/>
    <property type="match status" value="1"/>
</dbReference>
<dbReference type="GO" id="GO:0004750">
    <property type="term" value="F:D-ribulose-phosphate 3-epimerase activity"/>
    <property type="evidence" value="ECO:0007669"/>
    <property type="project" value="UniProtKB-UniRule"/>
</dbReference>
<feature type="binding site" evidence="14">
    <location>
        <position position="176"/>
    </location>
    <ligand>
        <name>substrate</name>
    </ligand>
</feature>
<comment type="cofactor">
    <cofactor evidence="5">
        <name>Fe(2+)</name>
        <dbReference type="ChEBI" id="CHEBI:29033"/>
    </cofactor>
</comment>
<feature type="binding site" evidence="10 14">
    <location>
        <begin position="141"/>
        <end position="144"/>
    </location>
    <ligand>
        <name>substrate</name>
    </ligand>
</feature>
<accession>A0A1G5F952</accession>
<feature type="binding site" evidence="10 13">
    <location>
        <position position="65"/>
    </location>
    <ligand>
        <name>a divalent metal cation</name>
        <dbReference type="ChEBI" id="CHEBI:60240"/>
    </ligand>
</feature>
<keyword evidence="8 10" id="KW-0479">Metal-binding</keyword>
<dbReference type="Pfam" id="PF00834">
    <property type="entry name" value="Ribul_P_3_epim"/>
    <property type="match status" value="1"/>
</dbReference>
<evidence type="ECO:0000256" key="3">
    <source>
        <dbReference type="ARBA" id="ARBA00001941"/>
    </source>
</evidence>
<dbReference type="Proteomes" id="UP000183047">
    <property type="component" value="Unassembled WGS sequence"/>
</dbReference>
<dbReference type="Gene3D" id="3.20.20.70">
    <property type="entry name" value="Aldolase class I"/>
    <property type="match status" value="1"/>
</dbReference>
<dbReference type="InterPro" id="IPR013785">
    <property type="entry name" value="Aldolase_TIM"/>
</dbReference>
<keyword evidence="16" id="KW-1185">Reference proteome</keyword>
<feature type="binding site" evidence="10">
    <location>
        <begin position="174"/>
        <end position="176"/>
    </location>
    <ligand>
        <name>substrate</name>
    </ligand>
</feature>